<gene>
    <name evidence="1" type="ORF">DLM78_20580</name>
</gene>
<protein>
    <submittedName>
        <fullName evidence="1">Uncharacterized protein</fullName>
    </submittedName>
</protein>
<evidence type="ECO:0000313" key="2">
    <source>
        <dbReference type="Proteomes" id="UP000266669"/>
    </source>
</evidence>
<proteinExistence type="predicted"/>
<dbReference type="EMBL" id="QHCS01000007">
    <property type="protein sequence ID" value="RHX83877.1"/>
    <property type="molecule type" value="Genomic_DNA"/>
</dbReference>
<dbReference type="Proteomes" id="UP000266669">
    <property type="component" value="Unassembled WGS sequence"/>
</dbReference>
<sequence>MFGMIPKIVARGKESGILLSYKERPILRNGFSHLLKSLIYNFFPDIFQIGGVDQVSKKLIFF</sequence>
<comment type="caution">
    <text evidence="1">The sequence shown here is derived from an EMBL/GenBank/DDBJ whole genome shotgun (WGS) entry which is preliminary data.</text>
</comment>
<accession>A0A8B3CMN6</accession>
<name>A0A8B3CMN6_9LEPT</name>
<dbReference type="AlphaFoldDB" id="A0A8B3CMN6"/>
<organism evidence="1 2">
    <name type="scientific">Leptospira stimsonii</name>
    <dbReference type="NCBI Taxonomy" id="2202203"/>
    <lineage>
        <taxon>Bacteria</taxon>
        <taxon>Pseudomonadati</taxon>
        <taxon>Spirochaetota</taxon>
        <taxon>Spirochaetia</taxon>
        <taxon>Leptospirales</taxon>
        <taxon>Leptospiraceae</taxon>
        <taxon>Leptospira</taxon>
    </lineage>
</organism>
<evidence type="ECO:0000313" key="1">
    <source>
        <dbReference type="EMBL" id="RHX83877.1"/>
    </source>
</evidence>
<reference evidence="2" key="1">
    <citation type="submission" date="2018-05" db="EMBL/GenBank/DDBJ databases">
        <title>Leptospira yasudae sp. nov. and Leptospira stimsonii sp. nov., two pathogenic species of the genus Leptospira isolated from environmental sources.</title>
        <authorList>
            <person name="Casanovas-Massana A."/>
            <person name="Hamond C."/>
            <person name="Santos L.A."/>
            <person name="Hacker K.P."/>
            <person name="Balassiano I."/>
            <person name="Medeiros M.A."/>
            <person name="Reis M.G."/>
            <person name="Ko A.I."/>
            <person name="Wunder E.A."/>
        </authorList>
    </citation>
    <scope>NUCLEOTIDE SEQUENCE [LARGE SCALE GENOMIC DNA]</scope>
    <source>
        <strain evidence="2">AMB6-RJ</strain>
    </source>
</reference>